<keyword evidence="2" id="KW-1185">Reference proteome</keyword>
<name>A0ABZ2KCN9_9BACT</name>
<reference evidence="1 2" key="1">
    <citation type="submission" date="2021-12" db="EMBL/GenBank/DDBJ databases">
        <title>Discovery of the Pendulisporaceae a myxobacterial family with distinct sporulation behavior and unique specialized metabolism.</title>
        <authorList>
            <person name="Garcia R."/>
            <person name="Popoff A."/>
            <person name="Bader C.D."/>
            <person name="Loehr J."/>
            <person name="Walesch S."/>
            <person name="Walt C."/>
            <person name="Boldt J."/>
            <person name="Bunk B."/>
            <person name="Haeckl F.J.F.P.J."/>
            <person name="Gunesch A.P."/>
            <person name="Birkelbach J."/>
            <person name="Nuebel U."/>
            <person name="Pietschmann T."/>
            <person name="Bach T."/>
            <person name="Mueller R."/>
        </authorList>
    </citation>
    <scope>NUCLEOTIDE SEQUENCE [LARGE SCALE GENOMIC DNA]</scope>
    <source>
        <strain evidence="1 2">MSr12523</strain>
    </source>
</reference>
<organism evidence="1 2">
    <name type="scientific">Pendulispora brunnea</name>
    <dbReference type="NCBI Taxonomy" id="2905690"/>
    <lineage>
        <taxon>Bacteria</taxon>
        <taxon>Pseudomonadati</taxon>
        <taxon>Myxococcota</taxon>
        <taxon>Myxococcia</taxon>
        <taxon>Myxococcales</taxon>
        <taxon>Sorangiineae</taxon>
        <taxon>Pendulisporaceae</taxon>
        <taxon>Pendulispora</taxon>
    </lineage>
</organism>
<dbReference type="InterPro" id="IPR012657">
    <property type="entry name" value="23S_rRNA-intervening_sequence"/>
</dbReference>
<sequence>MQAKPTHRPSGFHVLDLAIRAIELLRPIVAHIRRCDRDLGEQLRRALSSVALNIAEGDRSQGGHRIARFSTAAGSNNESRAALRVAVAWGYVHAHEIEAGDDLLNRIAAMLYRLGATR</sequence>
<proteinExistence type="predicted"/>
<dbReference type="Proteomes" id="UP001379533">
    <property type="component" value="Chromosome"/>
</dbReference>
<dbReference type="InterPro" id="IPR036583">
    <property type="entry name" value="23S_rRNA_IVS_sf"/>
</dbReference>
<dbReference type="Pfam" id="PF05635">
    <property type="entry name" value="23S_rRNA_IVP"/>
    <property type="match status" value="1"/>
</dbReference>
<dbReference type="SUPFAM" id="SSF158446">
    <property type="entry name" value="IVS-encoded protein-like"/>
    <property type="match status" value="1"/>
</dbReference>
<accession>A0ABZ2KCN9</accession>
<dbReference type="Gene3D" id="1.20.1440.60">
    <property type="entry name" value="23S rRNA-intervening sequence"/>
    <property type="match status" value="1"/>
</dbReference>
<evidence type="ECO:0000313" key="1">
    <source>
        <dbReference type="EMBL" id="WXA96448.1"/>
    </source>
</evidence>
<evidence type="ECO:0000313" key="2">
    <source>
        <dbReference type="Proteomes" id="UP001379533"/>
    </source>
</evidence>
<gene>
    <name evidence="1" type="ORF">LZC95_06295</name>
</gene>
<protein>
    <submittedName>
        <fullName evidence="1">Four helix bundle protein</fullName>
    </submittedName>
</protein>
<dbReference type="RefSeq" id="WP_394847064.1">
    <property type="nucleotide sequence ID" value="NZ_CP089982.1"/>
</dbReference>
<dbReference type="NCBIfam" id="TIGR02436">
    <property type="entry name" value="four helix bundle protein"/>
    <property type="match status" value="1"/>
</dbReference>
<dbReference type="EMBL" id="CP089982">
    <property type="protein sequence ID" value="WXA96448.1"/>
    <property type="molecule type" value="Genomic_DNA"/>
</dbReference>